<reference evidence="1" key="1">
    <citation type="submission" date="2011-11" db="EMBL/GenBank/DDBJ databases">
        <title>The Genome Sequence of Fusarium oxysporum PHW808.</title>
        <authorList>
            <consortium name="The Broad Institute Genome Sequencing Platform"/>
            <person name="Ma L.-J."/>
            <person name="Gale L.R."/>
            <person name="Schwartz D.C."/>
            <person name="Zhou S."/>
            <person name="Corby-Kistler H."/>
            <person name="Young S.K."/>
            <person name="Zeng Q."/>
            <person name="Gargeya S."/>
            <person name="Fitzgerald M."/>
            <person name="Haas B."/>
            <person name="Abouelleil A."/>
            <person name="Alvarado L."/>
            <person name="Arachchi H.M."/>
            <person name="Berlin A."/>
            <person name="Brown A."/>
            <person name="Chapman S.B."/>
            <person name="Chen Z."/>
            <person name="Dunbar C."/>
            <person name="Freedman E."/>
            <person name="Gearin G."/>
            <person name="Goldberg J."/>
            <person name="Griggs A."/>
            <person name="Gujja S."/>
            <person name="Heiman D."/>
            <person name="Howarth C."/>
            <person name="Larson L."/>
            <person name="Lui A."/>
            <person name="MacDonald P.J.P."/>
            <person name="Montmayeur A."/>
            <person name="Murphy C."/>
            <person name="Neiman D."/>
            <person name="Pearson M."/>
            <person name="Priest M."/>
            <person name="Roberts A."/>
            <person name="Saif S."/>
            <person name="Shea T."/>
            <person name="Shenoy N."/>
            <person name="Sisk P."/>
            <person name="Stolte C."/>
            <person name="Sykes S."/>
            <person name="Wortman J."/>
            <person name="Nusbaum C."/>
            <person name="Birren B."/>
        </authorList>
    </citation>
    <scope>NUCLEOTIDE SEQUENCE [LARGE SCALE GENOMIC DNA]</scope>
    <source>
        <strain evidence="1">54008</strain>
    </source>
</reference>
<sequence>MYADKDKTSRSGKSADACPVSLPSTDFAFFSQHPYFPRNKLGIDQNAKLNRHQALSSSDSIRILHLRPGSGSETIRFSLEEVLLVETDGRASMGSPPFSFTFPSPNVLSIIGWKFDTVVSVSSKLEFVDIHSDFQDWRPYLREKNILPIEAVWLQLLRETSGSPEELTGPFSSTLIWGLRI</sequence>
<proteinExistence type="predicted"/>
<accession>X0HZT8</accession>
<protein>
    <submittedName>
        <fullName evidence="1">Uncharacterized protein</fullName>
    </submittedName>
</protein>
<dbReference type="OrthoDB" id="2504919at2759"/>
<gene>
    <name evidence="1" type="ORF">FOPG_08113</name>
</gene>
<dbReference type="HOGENOM" id="CLU_1489098_0_0_1"/>
<dbReference type="Proteomes" id="UP000030676">
    <property type="component" value="Unassembled WGS sequence"/>
</dbReference>
<reference evidence="1" key="2">
    <citation type="submission" date="2012-05" db="EMBL/GenBank/DDBJ databases">
        <title>The Genome Annotation of Fusarium oxysporum PHW808.</title>
        <authorList>
            <consortium name="The Broad Institute Genomics Platform"/>
            <person name="Ma L.-J."/>
            <person name="Corby-Kistler H."/>
            <person name="Broz K."/>
            <person name="Gale L.R."/>
            <person name="Jonkers W."/>
            <person name="O'Donnell K."/>
            <person name="Ploetz R."/>
            <person name="Steinberg C."/>
            <person name="Schwartz D.C."/>
            <person name="VanEtten H."/>
            <person name="Zhou S."/>
            <person name="Young S.K."/>
            <person name="Zeng Q."/>
            <person name="Gargeya S."/>
            <person name="Fitzgerald M."/>
            <person name="Abouelleil A."/>
            <person name="Alvarado L."/>
            <person name="Chapman S.B."/>
            <person name="Gainer-Dewar J."/>
            <person name="Goldberg J."/>
            <person name="Griggs A."/>
            <person name="Gujja S."/>
            <person name="Hansen M."/>
            <person name="Howarth C."/>
            <person name="Imamovic A."/>
            <person name="Ireland A."/>
            <person name="Larimer J."/>
            <person name="McCowan C."/>
            <person name="Murphy C."/>
            <person name="Pearson M."/>
            <person name="Poon T.W."/>
            <person name="Priest M."/>
            <person name="Roberts A."/>
            <person name="Saif S."/>
            <person name="Shea T."/>
            <person name="Sykes S."/>
            <person name="Wortman J."/>
            <person name="Nusbaum C."/>
            <person name="Birren B."/>
        </authorList>
    </citation>
    <scope>NUCLEOTIDE SEQUENCE</scope>
    <source>
        <strain evidence="1">54008</strain>
    </source>
</reference>
<evidence type="ECO:0000313" key="1">
    <source>
        <dbReference type="EMBL" id="EXL77346.1"/>
    </source>
</evidence>
<dbReference type="AlphaFoldDB" id="X0HZT8"/>
<dbReference type="EMBL" id="JH658846">
    <property type="protein sequence ID" value="EXL77346.1"/>
    <property type="molecule type" value="Genomic_DNA"/>
</dbReference>
<organism evidence="1">
    <name type="scientific">Fusarium oxysporum f. sp. conglutinans race 2 54008</name>
    <dbReference type="NCBI Taxonomy" id="1089457"/>
    <lineage>
        <taxon>Eukaryota</taxon>
        <taxon>Fungi</taxon>
        <taxon>Dikarya</taxon>
        <taxon>Ascomycota</taxon>
        <taxon>Pezizomycotina</taxon>
        <taxon>Sordariomycetes</taxon>
        <taxon>Hypocreomycetidae</taxon>
        <taxon>Hypocreales</taxon>
        <taxon>Nectriaceae</taxon>
        <taxon>Fusarium</taxon>
        <taxon>Fusarium oxysporum species complex</taxon>
    </lineage>
</organism>
<name>X0HZT8_FUSOX</name>